<dbReference type="SMART" id="SM00382">
    <property type="entry name" value="AAA"/>
    <property type="match status" value="1"/>
</dbReference>
<dbReference type="NCBIfam" id="TIGR01967">
    <property type="entry name" value="DEAH_box_HrpA"/>
    <property type="match status" value="1"/>
</dbReference>
<evidence type="ECO:0000256" key="3">
    <source>
        <dbReference type="ARBA" id="ARBA00022806"/>
    </source>
</evidence>
<dbReference type="Gene3D" id="3.40.50.300">
    <property type="entry name" value="P-loop containing nucleotide triphosphate hydrolases"/>
    <property type="match status" value="2"/>
</dbReference>
<dbReference type="InterPro" id="IPR048333">
    <property type="entry name" value="HA2_WH"/>
</dbReference>
<dbReference type="InterPro" id="IPR001650">
    <property type="entry name" value="Helicase_C-like"/>
</dbReference>
<dbReference type="PANTHER" id="PTHR18934">
    <property type="entry name" value="ATP-DEPENDENT RNA HELICASE"/>
    <property type="match status" value="1"/>
</dbReference>
<dbReference type="PROSITE" id="PS51194">
    <property type="entry name" value="HELICASE_CTER"/>
    <property type="match status" value="1"/>
</dbReference>
<dbReference type="CDD" id="cd18791">
    <property type="entry name" value="SF2_C_RHA"/>
    <property type="match status" value="1"/>
</dbReference>
<dbReference type="SMART" id="SM00847">
    <property type="entry name" value="HA2"/>
    <property type="match status" value="1"/>
</dbReference>
<dbReference type="InterPro" id="IPR010222">
    <property type="entry name" value="RNA_helicase_HrpA"/>
</dbReference>
<dbReference type="SMART" id="SM00490">
    <property type="entry name" value="HELICc"/>
    <property type="match status" value="1"/>
</dbReference>
<feature type="domain" description="Helicase C-terminal" evidence="6">
    <location>
        <begin position="212"/>
        <end position="387"/>
    </location>
</feature>
<dbReference type="Pfam" id="PF00270">
    <property type="entry name" value="DEAD"/>
    <property type="match status" value="1"/>
</dbReference>
<dbReference type="PROSITE" id="PS51192">
    <property type="entry name" value="HELICASE_ATP_BIND_1"/>
    <property type="match status" value="1"/>
</dbReference>
<dbReference type="Pfam" id="PF00271">
    <property type="entry name" value="Helicase_C"/>
    <property type="match status" value="1"/>
</dbReference>
<dbReference type="InterPro" id="IPR003593">
    <property type="entry name" value="AAA+_ATPase"/>
</dbReference>
<dbReference type="Pfam" id="PF11898">
    <property type="entry name" value="DUF3418"/>
    <property type="match status" value="1"/>
</dbReference>
<proteinExistence type="predicted"/>
<dbReference type="InterPro" id="IPR011709">
    <property type="entry name" value="DEAD-box_helicase_OB_fold"/>
</dbReference>
<name>A0ABT3T383_9GAMM</name>
<evidence type="ECO:0000256" key="1">
    <source>
        <dbReference type="ARBA" id="ARBA00022741"/>
    </source>
</evidence>
<keyword evidence="8" id="KW-1185">Reference proteome</keyword>
<keyword evidence="1" id="KW-0547">Nucleotide-binding</keyword>
<dbReference type="InterPro" id="IPR024590">
    <property type="entry name" value="HrpA_C"/>
</dbReference>
<dbReference type="GO" id="GO:0003724">
    <property type="term" value="F:RNA helicase activity"/>
    <property type="evidence" value="ECO:0007669"/>
    <property type="project" value="UniProtKB-EC"/>
</dbReference>
<protein>
    <submittedName>
        <fullName evidence="7">ATP-dependent RNA helicase HrpA</fullName>
        <ecNumber evidence="7">3.6.4.13</ecNumber>
    </submittedName>
</protein>
<evidence type="ECO:0000313" key="8">
    <source>
        <dbReference type="Proteomes" id="UP001143304"/>
    </source>
</evidence>
<dbReference type="Pfam" id="PF04408">
    <property type="entry name" value="WHD_HA2"/>
    <property type="match status" value="1"/>
</dbReference>
<dbReference type="EC" id="3.6.4.13" evidence="7"/>
<evidence type="ECO:0000256" key="2">
    <source>
        <dbReference type="ARBA" id="ARBA00022801"/>
    </source>
</evidence>
<evidence type="ECO:0000313" key="7">
    <source>
        <dbReference type="EMBL" id="MCX2976716.1"/>
    </source>
</evidence>
<dbReference type="InterPro" id="IPR007502">
    <property type="entry name" value="Helicase-assoc_dom"/>
</dbReference>
<dbReference type="Proteomes" id="UP001143304">
    <property type="component" value="Unassembled WGS sequence"/>
</dbReference>
<accession>A0ABT3T383</accession>
<evidence type="ECO:0000256" key="4">
    <source>
        <dbReference type="ARBA" id="ARBA00022840"/>
    </source>
</evidence>
<feature type="domain" description="Helicase ATP-binding" evidence="5">
    <location>
        <begin position="31"/>
        <end position="194"/>
    </location>
</feature>
<comment type="caution">
    <text evidence="7">The sequence shown here is derived from an EMBL/GenBank/DDBJ whole genome shotgun (WGS) entry which is preliminary data.</text>
</comment>
<dbReference type="InterPro" id="IPR011545">
    <property type="entry name" value="DEAD/DEAH_box_helicase_dom"/>
</dbReference>
<keyword evidence="2 7" id="KW-0378">Hydrolase</keyword>
<keyword evidence="3 7" id="KW-0347">Helicase</keyword>
<dbReference type="InterPro" id="IPR014001">
    <property type="entry name" value="Helicase_ATP-bd"/>
</dbReference>
<dbReference type="RefSeq" id="WP_279248457.1">
    <property type="nucleotide sequence ID" value="NZ_SHNO01000001.1"/>
</dbReference>
<sequence length="1246" mass="141725">MIDDTPEQDSLVPVIQYPEELPVSACREELARVIGDNSVTIVAGETGSGKTTQLPKICLAMGRGRDKVIGHTQPRRLAARTVADRIAQELHTRLGELVGFKVRFSDKTSDSTSIKLMTDGILLAELQRDRLLRQYDTLIIDEAHERSLNVDFLLGYLKRILPQRPDLKIIITSATLDVATFARHFGDAPVVEVPGRSYPVETVYREPDDGRDMNQVIAGLLEEIECGGLGPRGDTLVFLPGEREIRELARDLRRTSDVEVLPLYARLSQTEQARVFANRRRDSKLRVVLATNVAETSLTVPGIRYVIDPGEVRISRYSHRTRLQRLPLEPVSRASADQRKGRCGRVGPGVCLRLYSEQDYLGRPEFTDPEIKRTNLAAVILQMLELKLGDVAAFPFVDPPDPRLIRDGYKVLQELGAVDGNGKLSTVGRRMARLPVDPRLARMVLAALEQECLAEILIIASAMAVQDPRERPPDKQQQADLMHARFAHPRSDFMIWPRLWRYFEEQRQTLSQNKLRKLCLREYLSYTRMREWRDIHTQLSIACRQLGIKPHAALSEVEDYQAIHIAVLSGLLGNIARHDDGRNYLGARNRALRLWPGSGQARKSPKWVVAGEVVETNRIYARTVGAIDPAWVLKINPALLKSHCYEPRWHPRRGQVVAFERITLYGLTLVDRRVIHYGPLDAQESRSLMIREGLIPGRFRQLPAFLKHNQRMVMELEDMESRTRRRDILVDEHSLYAFYDARLPSDICTASSLRTWLKRNPEPARALFMTRDELVARDPGAISDQYPDHLEWEGTRFSLAYQFEPGKQTDGVTVIVPVALLNRAPRHLFDWLVPGMLREKCIQLVRSLPKDKRKHLVPVPDMVDRALDGLHPDNIDLLTALAARLGTFGGIKLEQQDFARTALDDYYQMNIRVVDARGKLLDQGRNLALLVNQFRSDTRQSVGADHRDSPARDNIMRWDFDDLPRKWRFRQAGVDIEAYPALVVRGDSVAIELCDYPGAALRLHRGGVLWLTRREAVQQVRVLRKNLLRGNDCNLALAAAGFQRTQLVEDLIDAAYVQAMELDDTLPWSADAFQSMVRQGREKVVSRANDIEATLLNVLAPLTAVQRSLVALDGPKWDSLRADIDGQLAGLFAEGFLRDTPEDWLAQFPRYVKAVRSRLERLSGQTGKDRQYTSLLEQLTKPLSDLLRERPRLMVESPEVIAYRWMLEEFRVSLFAQSLGTRHAVSEKRLRQRWQAVGDWAAKNPH</sequence>
<dbReference type="SMART" id="SM00487">
    <property type="entry name" value="DEXDc"/>
    <property type="match status" value="1"/>
</dbReference>
<gene>
    <name evidence="7" type="primary">hrpA</name>
    <name evidence="7" type="ORF">EYC82_05055</name>
</gene>
<dbReference type="Pfam" id="PF07717">
    <property type="entry name" value="OB_NTP_bind"/>
    <property type="match status" value="1"/>
</dbReference>
<evidence type="ECO:0000259" key="5">
    <source>
        <dbReference type="PROSITE" id="PS51192"/>
    </source>
</evidence>
<dbReference type="EMBL" id="SHNO01000001">
    <property type="protein sequence ID" value="MCX2976716.1"/>
    <property type="molecule type" value="Genomic_DNA"/>
</dbReference>
<dbReference type="Pfam" id="PF21010">
    <property type="entry name" value="HA2_C"/>
    <property type="match status" value="1"/>
</dbReference>
<evidence type="ECO:0000259" key="6">
    <source>
        <dbReference type="PROSITE" id="PS51194"/>
    </source>
</evidence>
<keyword evidence="4" id="KW-0067">ATP-binding</keyword>
<reference evidence="7" key="1">
    <citation type="submission" date="2019-02" db="EMBL/GenBank/DDBJ databases">
        <authorList>
            <person name="Li S.-H."/>
        </authorList>
    </citation>
    <scope>NUCLEOTIDE SEQUENCE</scope>
    <source>
        <strain evidence="7">IMCC11814</strain>
    </source>
</reference>
<dbReference type="GO" id="GO:0016787">
    <property type="term" value="F:hydrolase activity"/>
    <property type="evidence" value="ECO:0007669"/>
    <property type="project" value="UniProtKB-KW"/>
</dbReference>
<dbReference type="Gene3D" id="1.20.120.1080">
    <property type="match status" value="1"/>
</dbReference>
<organism evidence="7 8">
    <name type="scientific">Candidatus Marimicrobium litorale</name>
    <dbReference type="NCBI Taxonomy" id="2518991"/>
    <lineage>
        <taxon>Bacteria</taxon>
        <taxon>Pseudomonadati</taxon>
        <taxon>Pseudomonadota</taxon>
        <taxon>Gammaproteobacteria</taxon>
        <taxon>Cellvibrionales</taxon>
        <taxon>Halieaceae</taxon>
        <taxon>Marimicrobium</taxon>
    </lineage>
</organism>
<dbReference type="InterPro" id="IPR027417">
    <property type="entry name" value="P-loop_NTPase"/>
</dbReference>
<dbReference type="SUPFAM" id="SSF52540">
    <property type="entry name" value="P-loop containing nucleoside triphosphate hydrolases"/>
    <property type="match status" value="1"/>
</dbReference>
<dbReference type="PANTHER" id="PTHR18934:SF99">
    <property type="entry name" value="ATP-DEPENDENT RNA HELICASE DHX37-RELATED"/>
    <property type="match status" value="1"/>
</dbReference>